<evidence type="ECO:0000256" key="1">
    <source>
        <dbReference type="SAM" id="MobiDB-lite"/>
    </source>
</evidence>
<evidence type="ECO:0000313" key="2">
    <source>
        <dbReference type="EMBL" id="KAK7715991.1"/>
    </source>
</evidence>
<name>A0ABR1NUT0_DIAER</name>
<organism evidence="2 3">
    <name type="scientific">Diaporthe eres</name>
    <name type="common">Phomopsis oblonga</name>
    <dbReference type="NCBI Taxonomy" id="83184"/>
    <lineage>
        <taxon>Eukaryota</taxon>
        <taxon>Fungi</taxon>
        <taxon>Dikarya</taxon>
        <taxon>Ascomycota</taxon>
        <taxon>Pezizomycotina</taxon>
        <taxon>Sordariomycetes</taxon>
        <taxon>Sordariomycetidae</taxon>
        <taxon>Diaporthales</taxon>
        <taxon>Diaporthaceae</taxon>
        <taxon>Diaporthe</taxon>
        <taxon>Diaporthe eres species complex</taxon>
    </lineage>
</organism>
<protein>
    <submittedName>
        <fullName evidence="2">Uncharacterized protein</fullName>
    </submittedName>
</protein>
<gene>
    <name evidence="2" type="ORF">SLS63_011168</name>
</gene>
<sequence length="393" mass="44473">MLCMMDSVGKLTGLSMDVMVQGLRDIALYAHLHRITLENLTTDHLNIFHRALLRVLGSELAIDTFAQIVDSLPIADVAWDKRHPGIFGDNHPIEAHASLCPGVKDKTSACLEQYDLHSLVFDAKLVQAYQDAPLASKAFHTRLIELVVIALHQIAVGLFKRDDLRSHSQQEIDTFTNCVIVPPKSPAVNPRDYAVTVPPRPTLFNHPYYVDLEIYPEGLADIVGYWAEDRIVGGIVLFDRRADPRDPRDRPDEENQGTGEEEAGGQNPAENNPPNIWLHPARDHVTDRVCQLHDDQQEELVGYLLAAPGDTSSLLPILPHKGNRTRVDPATAHSHKFIFREYWDRKPGTQELLDLLLRRPQNELDYPEIRDFTNRIDAVEREWEEAKAKGTRK</sequence>
<dbReference type="EMBL" id="JAKNSF020000102">
    <property type="protein sequence ID" value="KAK7715991.1"/>
    <property type="molecule type" value="Genomic_DNA"/>
</dbReference>
<comment type="caution">
    <text evidence="2">The sequence shown here is derived from an EMBL/GenBank/DDBJ whole genome shotgun (WGS) entry which is preliminary data.</text>
</comment>
<accession>A0ABR1NUT0</accession>
<feature type="compositionally biased region" description="Basic and acidic residues" evidence="1">
    <location>
        <begin position="242"/>
        <end position="253"/>
    </location>
</feature>
<dbReference type="Proteomes" id="UP001430848">
    <property type="component" value="Unassembled WGS sequence"/>
</dbReference>
<reference evidence="2 3" key="1">
    <citation type="submission" date="2024-02" db="EMBL/GenBank/DDBJ databases">
        <title>De novo assembly and annotation of 12 fungi associated with fruit tree decline syndrome in Ontario, Canada.</title>
        <authorList>
            <person name="Sulman M."/>
            <person name="Ellouze W."/>
            <person name="Ilyukhin E."/>
        </authorList>
    </citation>
    <scope>NUCLEOTIDE SEQUENCE [LARGE SCALE GENOMIC DNA]</scope>
    <source>
        <strain evidence="2 3">M169</strain>
    </source>
</reference>
<feature type="compositionally biased region" description="Acidic residues" evidence="1">
    <location>
        <begin position="254"/>
        <end position="263"/>
    </location>
</feature>
<proteinExistence type="predicted"/>
<evidence type="ECO:0000313" key="3">
    <source>
        <dbReference type="Proteomes" id="UP001430848"/>
    </source>
</evidence>
<feature type="region of interest" description="Disordered" evidence="1">
    <location>
        <begin position="242"/>
        <end position="276"/>
    </location>
</feature>
<keyword evidence="3" id="KW-1185">Reference proteome</keyword>